<feature type="transmembrane region" description="Helical" evidence="5">
    <location>
        <begin position="20"/>
        <end position="39"/>
    </location>
</feature>
<evidence type="ECO:0000313" key="7">
    <source>
        <dbReference type="Proteomes" id="UP000626109"/>
    </source>
</evidence>
<feature type="transmembrane region" description="Helical" evidence="5">
    <location>
        <begin position="153"/>
        <end position="176"/>
    </location>
</feature>
<dbReference type="AlphaFoldDB" id="A0A813K955"/>
<dbReference type="EMBL" id="CAJNNW010028872">
    <property type="protein sequence ID" value="CAE8698078.1"/>
    <property type="molecule type" value="Genomic_DNA"/>
</dbReference>
<dbReference type="Proteomes" id="UP000626109">
    <property type="component" value="Unassembled WGS sequence"/>
</dbReference>
<name>A0A813K955_POLGL</name>
<keyword evidence="3 5" id="KW-1133">Transmembrane helix</keyword>
<evidence type="ECO:0000313" key="6">
    <source>
        <dbReference type="EMBL" id="CAE8698078.1"/>
    </source>
</evidence>
<comment type="caution">
    <text evidence="6">The sequence shown here is derived from an EMBL/GenBank/DDBJ whole genome shotgun (WGS) entry which is preliminary data.</text>
</comment>
<dbReference type="InterPro" id="IPR036259">
    <property type="entry name" value="MFS_trans_sf"/>
</dbReference>
<proteinExistence type="predicted"/>
<dbReference type="SUPFAM" id="SSF103473">
    <property type="entry name" value="MFS general substrate transporter"/>
    <property type="match status" value="1"/>
</dbReference>
<dbReference type="PANTHER" id="PTHR23515">
    <property type="entry name" value="HIGH-AFFINITY NITRATE TRANSPORTER 2.3"/>
    <property type="match status" value="1"/>
</dbReference>
<evidence type="ECO:0000256" key="3">
    <source>
        <dbReference type="ARBA" id="ARBA00022989"/>
    </source>
</evidence>
<evidence type="ECO:0000256" key="1">
    <source>
        <dbReference type="ARBA" id="ARBA00004141"/>
    </source>
</evidence>
<reference evidence="6" key="1">
    <citation type="submission" date="2021-02" db="EMBL/GenBank/DDBJ databases">
        <authorList>
            <person name="Dougan E. K."/>
            <person name="Rhodes N."/>
            <person name="Thang M."/>
            <person name="Chan C."/>
        </authorList>
    </citation>
    <scope>NUCLEOTIDE SEQUENCE</scope>
</reference>
<feature type="transmembrane region" description="Helical" evidence="5">
    <location>
        <begin position="51"/>
        <end position="72"/>
    </location>
</feature>
<evidence type="ECO:0000256" key="2">
    <source>
        <dbReference type="ARBA" id="ARBA00022692"/>
    </source>
</evidence>
<dbReference type="GO" id="GO:0015112">
    <property type="term" value="F:nitrate transmembrane transporter activity"/>
    <property type="evidence" value="ECO:0007669"/>
    <property type="project" value="InterPro"/>
</dbReference>
<comment type="subcellular location">
    <subcellularLocation>
        <location evidence="1">Membrane</location>
        <topology evidence="1">Multi-pass membrane protein</topology>
    </subcellularLocation>
</comment>
<sequence>MLGKTRRAGFSDYIRVCMDYSVFLMIMQYSACFGAELVFNNVLVSHFVDNFGVDLLSAGALAMCFGGMNLFARSLGGIASDWASSRFGMQGRLWIHFLSLFWEAIFLFIFGCIDKSTGGWPVALVVLIMFSIFVNMAEGTSYAIVPYMIPQDLAIVSAVVGAGGTAGAVIATWAFYKYVQDSLLPFKLHSFYVMFWALTVPLMRWETMGSMWHNPAKKLVEAPAAQKEAPIAEEQPKHAIEEAQL</sequence>
<dbReference type="GO" id="GO:0016020">
    <property type="term" value="C:membrane"/>
    <property type="evidence" value="ECO:0007669"/>
    <property type="project" value="UniProtKB-SubCell"/>
</dbReference>
<feature type="transmembrane region" description="Helical" evidence="5">
    <location>
        <begin position="119"/>
        <end position="137"/>
    </location>
</feature>
<gene>
    <name evidence="6" type="ORF">PGLA2088_LOCUS30558</name>
</gene>
<evidence type="ECO:0000256" key="5">
    <source>
        <dbReference type="SAM" id="Phobius"/>
    </source>
</evidence>
<evidence type="ECO:0000256" key="4">
    <source>
        <dbReference type="ARBA" id="ARBA00023136"/>
    </source>
</evidence>
<accession>A0A813K955</accession>
<keyword evidence="4 5" id="KW-0472">Membrane</keyword>
<feature type="transmembrane region" description="Helical" evidence="5">
    <location>
        <begin position="93"/>
        <end position="113"/>
    </location>
</feature>
<organism evidence="6 7">
    <name type="scientific">Polarella glacialis</name>
    <name type="common">Dinoflagellate</name>
    <dbReference type="NCBI Taxonomy" id="89957"/>
    <lineage>
        <taxon>Eukaryota</taxon>
        <taxon>Sar</taxon>
        <taxon>Alveolata</taxon>
        <taxon>Dinophyceae</taxon>
        <taxon>Suessiales</taxon>
        <taxon>Suessiaceae</taxon>
        <taxon>Polarella</taxon>
    </lineage>
</organism>
<keyword evidence="2 5" id="KW-0812">Transmembrane</keyword>
<feature type="transmembrane region" description="Helical" evidence="5">
    <location>
        <begin position="188"/>
        <end position="205"/>
    </location>
</feature>
<dbReference type="Gene3D" id="1.20.1250.20">
    <property type="entry name" value="MFS general substrate transporter like domains"/>
    <property type="match status" value="1"/>
</dbReference>
<protein>
    <submittedName>
        <fullName evidence="6">Uncharacterized protein</fullName>
    </submittedName>
</protein>
<dbReference type="InterPro" id="IPR044772">
    <property type="entry name" value="NO3_transporter"/>
</dbReference>